<evidence type="ECO:0000313" key="13">
    <source>
        <dbReference type="EMBL" id="WOL11060.1"/>
    </source>
</evidence>
<dbReference type="InterPro" id="IPR032675">
    <property type="entry name" value="LRR_dom_sf"/>
</dbReference>
<dbReference type="InterPro" id="IPR051848">
    <property type="entry name" value="PGIP"/>
</dbReference>
<feature type="region of interest" description="Disordered" evidence="10">
    <location>
        <begin position="210"/>
        <end position="238"/>
    </location>
</feature>
<evidence type="ECO:0000256" key="4">
    <source>
        <dbReference type="ARBA" id="ARBA00022692"/>
    </source>
</evidence>
<dbReference type="Proteomes" id="UP001327560">
    <property type="component" value="Chromosome 6"/>
</dbReference>
<dbReference type="Pfam" id="PF08263">
    <property type="entry name" value="LRRNT_2"/>
    <property type="match status" value="1"/>
</dbReference>
<feature type="chain" id="PRO_5042858702" evidence="11">
    <location>
        <begin position="28"/>
        <end position="238"/>
    </location>
</feature>
<keyword evidence="8" id="KW-0472">Membrane</keyword>
<sequence length="238" mass="25953">MAALLGARLLFCFSCSLLLFALPSSSSTPSSFHGLSLRKQASILVSIGQSFRTSDPFFPSWTLLNHAALCSWNGVRCDETKRAVVELELPNMNISGVLCPKIAELKSIASISIPGNSFSGEFPSSVSALSGLKLLNISNNHFNGTLEWNFSRMVGLEVLDAYNNDFFGSLHVALSELPTLCHLDLGGNYFNDTIPAEYSEFRAISYLSLSRPGPEPETRRQPEHRAAEGKATNPNHKS</sequence>
<dbReference type="InterPro" id="IPR001611">
    <property type="entry name" value="Leu-rich_rpt"/>
</dbReference>
<evidence type="ECO:0000256" key="6">
    <source>
        <dbReference type="ARBA" id="ARBA00022737"/>
    </source>
</evidence>
<evidence type="ECO:0000313" key="14">
    <source>
        <dbReference type="Proteomes" id="UP001327560"/>
    </source>
</evidence>
<dbReference type="GO" id="GO:0016301">
    <property type="term" value="F:kinase activity"/>
    <property type="evidence" value="ECO:0007669"/>
    <property type="project" value="UniProtKB-KW"/>
</dbReference>
<dbReference type="AlphaFoldDB" id="A0AAQ3KN06"/>
<comment type="subcellular location">
    <subcellularLocation>
        <location evidence="2">Cell envelope</location>
    </subcellularLocation>
    <subcellularLocation>
        <location evidence="1">Membrane</location>
        <topology evidence="1">Single-pass membrane protein</topology>
    </subcellularLocation>
</comment>
<organism evidence="13 14">
    <name type="scientific">Canna indica</name>
    <name type="common">Indian-shot</name>
    <dbReference type="NCBI Taxonomy" id="4628"/>
    <lineage>
        <taxon>Eukaryota</taxon>
        <taxon>Viridiplantae</taxon>
        <taxon>Streptophyta</taxon>
        <taxon>Embryophyta</taxon>
        <taxon>Tracheophyta</taxon>
        <taxon>Spermatophyta</taxon>
        <taxon>Magnoliopsida</taxon>
        <taxon>Liliopsida</taxon>
        <taxon>Zingiberales</taxon>
        <taxon>Cannaceae</taxon>
        <taxon>Canna</taxon>
    </lineage>
</organism>
<keyword evidence="3" id="KW-0433">Leucine-rich repeat</keyword>
<evidence type="ECO:0000256" key="1">
    <source>
        <dbReference type="ARBA" id="ARBA00004167"/>
    </source>
</evidence>
<keyword evidence="13" id="KW-0418">Kinase</keyword>
<dbReference type="PANTHER" id="PTHR48059:SF30">
    <property type="entry name" value="OS06G0587000 PROTEIN"/>
    <property type="match status" value="1"/>
</dbReference>
<keyword evidence="13" id="KW-0808">Transferase</keyword>
<evidence type="ECO:0000256" key="10">
    <source>
        <dbReference type="SAM" id="MobiDB-lite"/>
    </source>
</evidence>
<keyword evidence="7" id="KW-1133">Transmembrane helix</keyword>
<comment type="similarity">
    <text evidence="9">Belongs to the polygalacturonase-inhibiting protein family.</text>
</comment>
<keyword evidence="13" id="KW-0675">Receptor</keyword>
<evidence type="ECO:0000256" key="9">
    <source>
        <dbReference type="ARBA" id="ARBA00038043"/>
    </source>
</evidence>
<reference evidence="13 14" key="1">
    <citation type="submission" date="2023-10" db="EMBL/GenBank/DDBJ databases">
        <title>Chromosome-scale genome assembly provides insights into flower coloration mechanisms of Canna indica.</title>
        <authorList>
            <person name="Li C."/>
        </authorList>
    </citation>
    <scope>NUCLEOTIDE SEQUENCE [LARGE SCALE GENOMIC DNA]</scope>
    <source>
        <tissue evidence="13">Flower</tissue>
    </source>
</reference>
<dbReference type="Gene3D" id="3.80.10.10">
    <property type="entry name" value="Ribonuclease Inhibitor"/>
    <property type="match status" value="1"/>
</dbReference>
<proteinExistence type="inferred from homology"/>
<name>A0AAQ3KN06_9LILI</name>
<dbReference type="EMBL" id="CP136895">
    <property type="protein sequence ID" value="WOL11060.1"/>
    <property type="molecule type" value="Genomic_DNA"/>
</dbReference>
<dbReference type="GO" id="GO:0016020">
    <property type="term" value="C:membrane"/>
    <property type="evidence" value="ECO:0007669"/>
    <property type="project" value="UniProtKB-SubCell"/>
</dbReference>
<keyword evidence="14" id="KW-1185">Reference proteome</keyword>
<dbReference type="FunFam" id="3.80.10.10:FF:000129">
    <property type="entry name" value="Leucine-rich repeat receptor-like kinase"/>
    <property type="match status" value="1"/>
</dbReference>
<evidence type="ECO:0000256" key="11">
    <source>
        <dbReference type="SAM" id="SignalP"/>
    </source>
</evidence>
<dbReference type="SUPFAM" id="SSF52058">
    <property type="entry name" value="L domain-like"/>
    <property type="match status" value="1"/>
</dbReference>
<dbReference type="PANTHER" id="PTHR48059">
    <property type="entry name" value="POLYGALACTURONASE INHIBITOR 1"/>
    <property type="match status" value="1"/>
</dbReference>
<feature type="signal peptide" evidence="11">
    <location>
        <begin position="1"/>
        <end position="27"/>
    </location>
</feature>
<evidence type="ECO:0000256" key="2">
    <source>
        <dbReference type="ARBA" id="ARBA00004196"/>
    </source>
</evidence>
<dbReference type="InterPro" id="IPR013210">
    <property type="entry name" value="LRR_N_plant-typ"/>
</dbReference>
<accession>A0AAQ3KN06</accession>
<keyword evidence="5 11" id="KW-0732">Signal</keyword>
<keyword evidence="6" id="KW-0677">Repeat</keyword>
<keyword evidence="4" id="KW-0812">Transmembrane</keyword>
<feature type="domain" description="Leucine-rich repeat-containing N-terminal plant-type" evidence="12">
    <location>
        <begin position="40"/>
        <end position="78"/>
    </location>
</feature>
<evidence type="ECO:0000259" key="12">
    <source>
        <dbReference type="Pfam" id="PF08263"/>
    </source>
</evidence>
<evidence type="ECO:0000256" key="7">
    <source>
        <dbReference type="ARBA" id="ARBA00022989"/>
    </source>
</evidence>
<evidence type="ECO:0000256" key="8">
    <source>
        <dbReference type="ARBA" id="ARBA00023136"/>
    </source>
</evidence>
<feature type="compositionally biased region" description="Basic and acidic residues" evidence="10">
    <location>
        <begin position="214"/>
        <end position="228"/>
    </location>
</feature>
<evidence type="ECO:0000256" key="5">
    <source>
        <dbReference type="ARBA" id="ARBA00022729"/>
    </source>
</evidence>
<evidence type="ECO:0000256" key="3">
    <source>
        <dbReference type="ARBA" id="ARBA00022614"/>
    </source>
</evidence>
<gene>
    <name evidence="13" type="ORF">Cni_G19821</name>
</gene>
<dbReference type="Pfam" id="PF00560">
    <property type="entry name" value="LRR_1"/>
    <property type="match status" value="1"/>
</dbReference>
<protein>
    <submittedName>
        <fullName evidence="13">Leucine-rich repeat receptor-like serine/threonine-protein kinase BAM3 isoform X1</fullName>
    </submittedName>
</protein>